<name>A0A852R9Q3_9MICO</name>
<dbReference type="AlphaFoldDB" id="A0A852R9Q3"/>
<comment type="similarity">
    <text evidence="2 4">Belongs to the NrdI family.</text>
</comment>
<gene>
    <name evidence="4" type="primary">nrdI</name>
    <name evidence="5" type="ORF">BJ960_002908</name>
</gene>
<dbReference type="RefSeq" id="WP_121076578.1">
    <property type="nucleotide sequence ID" value="NZ_BAAALZ010000001.1"/>
</dbReference>
<dbReference type="Pfam" id="PF07972">
    <property type="entry name" value="Flavodoxin_NdrI"/>
    <property type="match status" value="1"/>
</dbReference>
<evidence type="ECO:0000313" key="5">
    <source>
        <dbReference type="EMBL" id="NYD28105.1"/>
    </source>
</evidence>
<proteinExistence type="inferred from homology"/>
<evidence type="ECO:0000256" key="3">
    <source>
        <dbReference type="ARBA" id="ARBA00020129"/>
    </source>
</evidence>
<dbReference type="SUPFAM" id="SSF52218">
    <property type="entry name" value="Flavoproteins"/>
    <property type="match status" value="1"/>
</dbReference>
<dbReference type="InterPro" id="IPR029039">
    <property type="entry name" value="Flavoprotein-like_sf"/>
</dbReference>
<dbReference type="InterPro" id="IPR020852">
    <property type="entry name" value="RNR_Ib_NrdI_bac"/>
</dbReference>
<keyword evidence="6" id="KW-1185">Reference proteome</keyword>
<evidence type="ECO:0000256" key="2">
    <source>
        <dbReference type="ARBA" id="ARBA00009942"/>
    </source>
</evidence>
<accession>A0A852R9Q3</accession>
<dbReference type="PIRSF" id="PIRSF005087">
    <property type="entry name" value="NrdI"/>
    <property type="match status" value="1"/>
</dbReference>
<dbReference type="EMBL" id="JACCBD010000001">
    <property type="protein sequence ID" value="NYD28105.1"/>
    <property type="molecule type" value="Genomic_DNA"/>
</dbReference>
<evidence type="ECO:0000256" key="4">
    <source>
        <dbReference type="HAMAP-Rule" id="MF_00128"/>
    </source>
</evidence>
<dbReference type="HAMAP" id="MF_00128">
    <property type="entry name" value="NrdI"/>
    <property type="match status" value="1"/>
</dbReference>
<dbReference type="NCBIfam" id="TIGR00333">
    <property type="entry name" value="nrdI"/>
    <property type="match status" value="1"/>
</dbReference>
<reference evidence="5 6" key="1">
    <citation type="submission" date="2020-07" db="EMBL/GenBank/DDBJ databases">
        <title>Sequencing the genomes of 1000 actinobacteria strains.</title>
        <authorList>
            <person name="Klenk H.-P."/>
        </authorList>
    </citation>
    <scope>NUCLEOTIDE SEQUENCE [LARGE SCALE GENOMIC DNA]</scope>
    <source>
        <strain evidence="5 6">DSM 17380</strain>
    </source>
</reference>
<protein>
    <recommendedName>
        <fullName evidence="3 4">Protein NrdI</fullName>
    </recommendedName>
</protein>
<dbReference type="InterPro" id="IPR004465">
    <property type="entry name" value="RNR_NrdI"/>
</dbReference>
<dbReference type="PANTHER" id="PTHR37297">
    <property type="entry name" value="PROTEIN NRDI"/>
    <property type="match status" value="1"/>
</dbReference>
<evidence type="ECO:0000256" key="1">
    <source>
        <dbReference type="ARBA" id="ARBA00003999"/>
    </source>
</evidence>
<organism evidence="5 6">
    <name type="scientific">Leucobacter aridicollis</name>
    <dbReference type="NCBI Taxonomy" id="283878"/>
    <lineage>
        <taxon>Bacteria</taxon>
        <taxon>Bacillati</taxon>
        <taxon>Actinomycetota</taxon>
        <taxon>Actinomycetes</taxon>
        <taxon>Micrococcales</taxon>
        <taxon>Microbacteriaceae</taxon>
        <taxon>Leucobacter</taxon>
    </lineage>
</organism>
<evidence type="ECO:0000313" key="6">
    <source>
        <dbReference type="Proteomes" id="UP000586095"/>
    </source>
</evidence>
<dbReference type="GO" id="GO:0010181">
    <property type="term" value="F:FMN binding"/>
    <property type="evidence" value="ECO:0007669"/>
    <property type="project" value="InterPro"/>
</dbReference>
<comment type="function">
    <text evidence="1 4">Probably involved in ribonucleotide reductase function.</text>
</comment>
<dbReference type="Proteomes" id="UP000586095">
    <property type="component" value="Unassembled WGS sequence"/>
</dbReference>
<sequence length="133" mass="14934">MTDLVYFSSVSGNTHRFIEKLGIPAKRIPLYAREEHLQVTEPYVLLVPTYGGGPALRAVPKQVIKFLNDEQNRSLIRGVMAAGNTNFGEAYGIAGDIIARKCQVPFLYRFELFGTPDDVTAVQEGLEKFWKQQ</sequence>
<dbReference type="Gene3D" id="3.40.50.360">
    <property type="match status" value="1"/>
</dbReference>
<dbReference type="PANTHER" id="PTHR37297:SF1">
    <property type="entry name" value="PROTEIN NRDI"/>
    <property type="match status" value="1"/>
</dbReference>
<comment type="caution">
    <text evidence="5">The sequence shown here is derived from an EMBL/GenBank/DDBJ whole genome shotgun (WGS) entry which is preliminary data.</text>
</comment>